<proteinExistence type="predicted"/>
<dbReference type="AlphaFoldDB" id="A0A1G8PCF4"/>
<dbReference type="EMBL" id="FNEN01000008">
    <property type="protein sequence ID" value="SDI89420.1"/>
    <property type="molecule type" value="Genomic_DNA"/>
</dbReference>
<feature type="domain" description="DUF6431" evidence="1">
    <location>
        <begin position="29"/>
        <end position="95"/>
    </location>
</feature>
<dbReference type="InterPro" id="IPR045536">
    <property type="entry name" value="DUF6431"/>
</dbReference>
<keyword evidence="3" id="KW-1185">Reference proteome</keyword>
<gene>
    <name evidence="2" type="ORF">SAMN04488123_10833</name>
</gene>
<dbReference type="Proteomes" id="UP000198853">
    <property type="component" value="Unassembled WGS sequence"/>
</dbReference>
<dbReference type="Pfam" id="PF20020">
    <property type="entry name" value="DUF6431"/>
    <property type="match status" value="1"/>
</dbReference>
<evidence type="ECO:0000313" key="3">
    <source>
        <dbReference type="Proteomes" id="UP000198853"/>
    </source>
</evidence>
<evidence type="ECO:0000259" key="1">
    <source>
        <dbReference type="Pfam" id="PF20020"/>
    </source>
</evidence>
<accession>A0A1G8PCF4</accession>
<name>A0A1G8PCF4_9BACI</name>
<organism evidence="2 3">
    <name type="scientific">Natribacillus halophilus</name>
    <dbReference type="NCBI Taxonomy" id="549003"/>
    <lineage>
        <taxon>Bacteria</taxon>
        <taxon>Bacillati</taxon>
        <taxon>Bacillota</taxon>
        <taxon>Bacilli</taxon>
        <taxon>Bacillales</taxon>
        <taxon>Bacillaceae</taxon>
        <taxon>Natribacillus</taxon>
    </lineage>
</organism>
<sequence length="175" mass="20340">MILFHDFGADLKTYAEKGPANDFPTFHSCPACSSINTLHRHGFYWRYGITEEGAEYIPICRLRCPSCKKTFSILPDFLIPYYQHTLHTVVDRIATVLQKEKGSGFRQLVAFYKRRFLKHLKWLHSFFTDHGVSVSFPCENKNATKYLTMIRDFGESTFLRRSKGHLSSYFMAPPV</sequence>
<dbReference type="RefSeq" id="WP_143018901.1">
    <property type="nucleotide sequence ID" value="NZ_FNEN01000008.1"/>
</dbReference>
<reference evidence="2 3" key="1">
    <citation type="submission" date="2016-10" db="EMBL/GenBank/DDBJ databases">
        <authorList>
            <person name="de Groot N.N."/>
        </authorList>
    </citation>
    <scope>NUCLEOTIDE SEQUENCE [LARGE SCALE GENOMIC DNA]</scope>
    <source>
        <strain evidence="2 3">DSM 21771</strain>
    </source>
</reference>
<protein>
    <recommendedName>
        <fullName evidence="1">DUF6431 domain-containing protein</fullName>
    </recommendedName>
</protein>
<dbReference type="OrthoDB" id="2867419at2"/>
<evidence type="ECO:0000313" key="2">
    <source>
        <dbReference type="EMBL" id="SDI89420.1"/>
    </source>
</evidence>